<feature type="non-terminal residue" evidence="1">
    <location>
        <position position="111"/>
    </location>
</feature>
<dbReference type="SMART" id="SM00320">
    <property type="entry name" value="WD40"/>
    <property type="match status" value="2"/>
</dbReference>
<dbReference type="OrthoDB" id="10251381at2759"/>
<dbReference type="PROSITE" id="PS50082">
    <property type="entry name" value="WD_REPEATS_2"/>
    <property type="match status" value="1"/>
</dbReference>
<dbReference type="InterPro" id="IPR015943">
    <property type="entry name" value="WD40/YVTN_repeat-like_dom_sf"/>
</dbReference>
<protein>
    <submittedName>
        <fullName evidence="1">F-box WD repeat-containing 9</fullName>
    </submittedName>
</protein>
<reference evidence="1" key="1">
    <citation type="submission" date="2020-04" db="EMBL/GenBank/DDBJ databases">
        <authorList>
            <person name="Alioto T."/>
            <person name="Alioto T."/>
            <person name="Gomez Garrido J."/>
        </authorList>
    </citation>
    <scope>NUCLEOTIDE SEQUENCE</scope>
    <source>
        <strain evidence="1">A484AB</strain>
    </source>
</reference>
<sequence length="111" mass="12754">VCGDCLAWLSTSSDIYYVQVSAQLMLFTLNYYTTTKGWIWRLISDPVIPERFCSGSWDGYIKLWDLRSTKCAGSVDLRTHPICMTWRSNDTLVAGCFDKTVRLIDPRSMKI</sequence>
<dbReference type="InterPro" id="IPR036322">
    <property type="entry name" value="WD40_repeat_dom_sf"/>
</dbReference>
<comment type="caution">
    <text evidence="1">The sequence shown here is derived from an EMBL/GenBank/DDBJ whole genome shotgun (WGS) entry which is preliminary data.</text>
</comment>
<keyword evidence="2" id="KW-1185">Reference proteome</keyword>
<dbReference type="Gene3D" id="2.130.10.10">
    <property type="entry name" value="YVTN repeat-like/Quinoprotein amine dehydrogenase"/>
    <property type="match status" value="1"/>
</dbReference>
<dbReference type="InterPro" id="IPR001680">
    <property type="entry name" value="WD40_rpt"/>
</dbReference>
<dbReference type="AlphaFoldDB" id="A0A7D9LX96"/>
<evidence type="ECO:0000313" key="2">
    <source>
        <dbReference type="Proteomes" id="UP001152795"/>
    </source>
</evidence>
<proteinExistence type="predicted"/>
<accession>A0A7D9LX96</accession>
<dbReference type="EMBL" id="CACRXK020026572">
    <property type="protein sequence ID" value="CAB4040288.1"/>
    <property type="molecule type" value="Genomic_DNA"/>
</dbReference>
<name>A0A7D9LX96_PARCT</name>
<evidence type="ECO:0000313" key="1">
    <source>
        <dbReference type="EMBL" id="CAB4040288.1"/>
    </source>
</evidence>
<gene>
    <name evidence="1" type="ORF">PACLA_8A089716</name>
</gene>
<dbReference type="SUPFAM" id="SSF50978">
    <property type="entry name" value="WD40 repeat-like"/>
    <property type="match status" value="1"/>
</dbReference>
<dbReference type="Pfam" id="PF00400">
    <property type="entry name" value="WD40"/>
    <property type="match status" value="2"/>
</dbReference>
<organism evidence="1 2">
    <name type="scientific">Paramuricea clavata</name>
    <name type="common">Red gorgonian</name>
    <name type="synonym">Violescent sea-whip</name>
    <dbReference type="NCBI Taxonomy" id="317549"/>
    <lineage>
        <taxon>Eukaryota</taxon>
        <taxon>Metazoa</taxon>
        <taxon>Cnidaria</taxon>
        <taxon>Anthozoa</taxon>
        <taxon>Octocorallia</taxon>
        <taxon>Malacalcyonacea</taxon>
        <taxon>Plexauridae</taxon>
        <taxon>Paramuricea</taxon>
    </lineage>
</organism>
<dbReference type="Proteomes" id="UP001152795">
    <property type="component" value="Unassembled WGS sequence"/>
</dbReference>